<feature type="compositionally biased region" description="Basic and acidic residues" evidence="2">
    <location>
        <begin position="730"/>
        <end position="751"/>
    </location>
</feature>
<feature type="region of interest" description="Disordered" evidence="2">
    <location>
        <begin position="647"/>
        <end position="875"/>
    </location>
</feature>
<feature type="compositionally biased region" description="Polar residues" evidence="2">
    <location>
        <begin position="40"/>
        <end position="50"/>
    </location>
</feature>
<name>A0ABR3RI43_9PLEO</name>
<feature type="compositionally biased region" description="Polar residues" evidence="2">
    <location>
        <begin position="475"/>
        <end position="492"/>
    </location>
</feature>
<feature type="region of interest" description="Disordered" evidence="2">
    <location>
        <begin position="467"/>
        <end position="542"/>
    </location>
</feature>
<comment type="caution">
    <text evidence="3">The sequence shown here is derived from an EMBL/GenBank/DDBJ whole genome shotgun (WGS) entry which is preliminary data.</text>
</comment>
<keyword evidence="4" id="KW-1185">Reference proteome</keyword>
<accession>A0ABR3RI43</accession>
<protein>
    <submittedName>
        <fullName evidence="3">Uncharacterized protein</fullName>
    </submittedName>
</protein>
<evidence type="ECO:0000256" key="1">
    <source>
        <dbReference type="SAM" id="Coils"/>
    </source>
</evidence>
<feature type="compositionally biased region" description="Polar residues" evidence="2">
    <location>
        <begin position="683"/>
        <end position="713"/>
    </location>
</feature>
<feature type="compositionally biased region" description="Polar residues" evidence="2">
    <location>
        <begin position="840"/>
        <end position="861"/>
    </location>
</feature>
<feature type="compositionally biased region" description="Low complexity" evidence="2">
    <location>
        <begin position="324"/>
        <end position="340"/>
    </location>
</feature>
<feature type="compositionally biased region" description="Basic and acidic residues" evidence="2">
    <location>
        <begin position="822"/>
        <end position="838"/>
    </location>
</feature>
<feature type="region of interest" description="Disordered" evidence="2">
    <location>
        <begin position="584"/>
        <end position="608"/>
    </location>
</feature>
<feature type="compositionally biased region" description="Polar residues" evidence="2">
    <location>
        <begin position="373"/>
        <end position="386"/>
    </location>
</feature>
<feature type="compositionally biased region" description="Low complexity" evidence="2">
    <location>
        <begin position="102"/>
        <end position="111"/>
    </location>
</feature>
<evidence type="ECO:0000313" key="3">
    <source>
        <dbReference type="EMBL" id="KAL1604104.1"/>
    </source>
</evidence>
<sequence>MDDGCGRELFKLSKIELRCQQARDGSIAVEPQVQLPDSLGSPNPASTQPPTMEVDSRPHPPLAGRHMHYDQHLDQHHRRSFEATRQSLPPPQTARSPPAPLPLHGLPHKSPSNPPLASPSPAVKPVHDVQYPSPHPKQSPRESSVASRLSSNAPQSHPHSPVEQRLNGQGYPRPPQDVQLDAIERLQTQISQNSSALVAQTRDMRQYEQTLQHEGENLRREFTTHFHQQNAEIRRVDEAVGRLQHEMLGIRELLEGLSREVHATRELQARASIAGGGLTLSGQDTALELMAQQMAVMNHKTNEVETLKITIEIMKNKIQRLEDAAAAPPAQVPSSQFASPREASVRPVPPPLTVPHRAQPTQVPQIDIPVPSGQRTQSYHSQGTQSVAVTPDALQRPEPAPSQPGWATVNAGVKRTHANGTDSPQEGPSVGSPGKRPKLAAIEPRGAYAGAAYPYEHADTDDSDAARMQTHRHTLPSQNIPASSVPPSTLASQHHFVPYGTQDGPSDESWRPESQRAMTEVRTPRGRGRGGGPGSRGGRVRKSMAAQYAHPLSTPEWERDEWHGVPESQISPDGYYSAARSGRGIVRRGSGGSGRGGRPGSSGRSVSLGLQGVTAGADFGLPVDPYAHTKKTRTKPIRNADGVLIRKDGRPDMRSQSSAANLRKVHARKEEEERLATEHGFTPTPSKLSTSVRDTATPSPTEYGSTGQDPTASQKKHNELMSKIFPSGIDEVRKDHDYARKLFDEDTDHTAQPRTAQHQHHHHHRTSESHARPFGIKREHAEGQTPNDEDVDMDRPEDHADDEGQTPGGQSDNSGQGSQYHDAAERESPNRKAAREETATVPQATGESSQTLAGSEQSRAMSSEHRGEASGSTVS</sequence>
<feature type="compositionally biased region" description="Pro residues" evidence="2">
    <location>
        <begin position="88"/>
        <end position="101"/>
    </location>
</feature>
<dbReference type="EMBL" id="JAKJXO020000006">
    <property type="protein sequence ID" value="KAL1604104.1"/>
    <property type="molecule type" value="Genomic_DNA"/>
</dbReference>
<proteinExistence type="predicted"/>
<feature type="compositionally biased region" description="Polar residues" evidence="2">
    <location>
        <begin position="141"/>
        <end position="158"/>
    </location>
</feature>
<feature type="compositionally biased region" description="Basic and acidic residues" evidence="2">
    <location>
        <begin position="668"/>
        <end position="677"/>
    </location>
</feature>
<feature type="compositionally biased region" description="Basic and acidic residues" evidence="2">
    <location>
        <begin position="766"/>
        <end position="782"/>
    </location>
</feature>
<feature type="region of interest" description="Disordered" evidence="2">
    <location>
        <begin position="324"/>
        <end position="386"/>
    </location>
</feature>
<reference evidence="3 4" key="1">
    <citation type="submission" date="2024-02" db="EMBL/GenBank/DDBJ databases">
        <title>De novo assembly and annotation of 12 fungi associated with fruit tree decline syndrome in Ontario, Canada.</title>
        <authorList>
            <person name="Sulman M."/>
            <person name="Ellouze W."/>
            <person name="Ilyukhin E."/>
        </authorList>
    </citation>
    <scope>NUCLEOTIDE SEQUENCE [LARGE SCALE GENOMIC DNA]</scope>
    <source>
        <strain evidence="3 4">M42-189</strain>
    </source>
</reference>
<feature type="compositionally biased region" description="Gly residues" evidence="2">
    <location>
        <begin position="589"/>
        <end position="600"/>
    </location>
</feature>
<feature type="region of interest" description="Disordered" evidence="2">
    <location>
        <begin position="415"/>
        <end position="438"/>
    </location>
</feature>
<gene>
    <name evidence="3" type="ORF">SLS60_005696</name>
</gene>
<feature type="region of interest" description="Disordered" evidence="2">
    <location>
        <begin position="31"/>
        <end position="176"/>
    </location>
</feature>
<feature type="coiled-coil region" evidence="1">
    <location>
        <begin position="297"/>
        <end position="324"/>
    </location>
</feature>
<keyword evidence="1" id="KW-0175">Coiled coil</keyword>
<organism evidence="3 4">
    <name type="scientific">Paraconiothyrium brasiliense</name>
    <dbReference type="NCBI Taxonomy" id="300254"/>
    <lineage>
        <taxon>Eukaryota</taxon>
        <taxon>Fungi</taxon>
        <taxon>Dikarya</taxon>
        <taxon>Ascomycota</taxon>
        <taxon>Pezizomycotina</taxon>
        <taxon>Dothideomycetes</taxon>
        <taxon>Pleosporomycetidae</taxon>
        <taxon>Pleosporales</taxon>
        <taxon>Massarineae</taxon>
        <taxon>Didymosphaeriaceae</taxon>
        <taxon>Paraconiothyrium</taxon>
    </lineage>
</organism>
<evidence type="ECO:0000256" key="2">
    <source>
        <dbReference type="SAM" id="MobiDB-lite"/>
    </source>
</evidence>
<evidence type="ECO:0000313" key="4">
    <source>
        <dbReference type="Proteomes" id="UP001521785"/>
    </source>
</evidence>
<feature type="compositionally biased region" description="Low complexity" evidence="2">
    <location>
        <begin position="808"/>
        <end position="819"/>
    </location>
</feature>
<dbReference type="Proteomes" id="UP001521785">
    <property type="component" value="Unassembled WGS sequence"/>
</dbReference>